<protein>
    <recommendedName>
        <fullName evidence="2">C2H2-type domain-containing protein</fullName>
    </recommendedName>
</protein>
<dbReference type="EMBL" id="JABBWE010000077">
    <property type="protein sequence ID" value="KAG1787584.1"/>
    <property type="molecule type" value="Genomic_DNA"/>
</dbReference>
<evidence type="ECO:0000259" key="2">
    <source>
        <dbReference type="PROSITE" id="PS50157"/>
    </source>
</evidence>
<keyword evidence="4" id="KW-1185">Reference proteome</keyword>
<dbReference type="GeneID" id="64597851"/>
<dbReference type="Pfam" id="PF00096">
    <property type="entry name" value="zf-C2H2"/>
    <property type="match status" value="1"/>
</dbReference>
<organism evidence="3 4">
    <name type="scientific">Suillus plorans</name>
    <dbReference type="NCBI Taxonomy" id="116603"/>
    <lineage>
        <taxon>Eukaryota</taxon>
        <taxon>Fungi</taxon>
        <taxon>Dikarya</taxon>
        <taxon>Basidiomycota</taxon>
        <taxon>Agaricomycotina</taxon>
        <taxon>Agaricomycetes</taxon>
        <taxon>Agaricomycetidae</taxon>
        <taxon>Boletales</taxon>
        <taxon>Suillineae</taxon>
        <taxon>Suillaceae</taxon>
        <taxon>Suillus</taxon>
    </lineage>
</organism>
<sequence length="405" mass="45174">MDPQVSTGLSRPIRRSPCGSNYNEYLVYPEDSESFKRETELPSKLDFMDGLRTFEFESSTAPTVLWSSDDLDLHLEDTDDAAYIENLAIHQLQASNAARYRYPGSSATGDFLGLPQLSPDESPFSVASSRSPLTPQGGALLPDLFCGPLEDFGPLDVAAHCTPFFEEEGFMEDSAYPEQLQEDLACRAVLDMPSSVPSLKNVSQPKLVLPVDDAELVHDSSSILPDSNPAERSRFLRFTEGLTENVTSQVQICISPSSSPCPLRTNVQHPSQLPSPFNPSHVGIKPADVCRGAKRRRTDDDDDDDDYQPNRIHKRAASKARKVSYRSSRVTRHEGAKEERFDCLMKIHGCKKSFTRRNDMERHLGSCKFSPGLPSMTVKCPHCQKFLSRKDALLRHIKQSHVDAQ</sequence>
<dbReference type="Gene3D" id="3.30.160.60">
    <property type="entry name" value="Classic Zinc Finger"/>
    <property type="match status" value="1"/>
</dbReference>
<dbReference type="GO" id="GO:0008270">
    <property type="term" value="F:zinc ion binding"/>
    <property type="evidence" value="ECO:0007669"/>
    <property type="project" value="UniProtKB-KW"/>
</dbReference>
<dbReference type="RefSeq" id="XP_041154915.1">
    <property type="nucleotide sequence ID" value="XM_041304087.1"/>
</dbReference>
<proteinExistence type="predicted"/>
<dbReference type="PROSITE" id="PS50157">
    <property type="entry name" value="ZINC_FINGER_C2H2_2"/>
    <property type="match status" value="1"/>
</dbReference>
<dbReference type="Proteomes" id="UP000719766">
    <property type="component" value="Unassembled WGS sequence"/>
</dbReference>
<reference evidence="3" key="1">
    <citation type="journal article" date="2020" name="New Phytol.">
        <title>Comparative genomics reveals dynamic genome evolution in host specialist ectomycorrhizal fungi.</title>
        <authorList>
            <person name="Lofgren L.A."/>
            <person name="Nguyen N.H."/>
            <person name="Vilgalys R."/>
            <person name="Ruytinx J."/>
            <person name="Liao H.L."/>
            <person name="Branco S."/>
            <person name="Kuo A."/>
            <person name="LaButti K."/>
            <person name="Lipzen A."/>
            <person name="Andreopoulos W."/>
            <person name="Pangilinan J."/>
            <person name="Riley R."/>
            <person name="Hundley H."/>
            <person name="Na H."/>
            <person name="Barry K."/>
            <person name="Grigoriev I.V."/>
            <person name="Stajich J.E."/>
            <person name="Kennedy P.G."/>
        </authorList>
    </citation>
    <scope>NUCLEOTIDE SEQUENCE</scope>
    <source>
        <strain evidence="3">S12</strain>
    </source>
</reference>
<evidence type="ECO:0000313" key="3">
    <source>
        <dbReference type="EMBL" id="KAG1787584.1"/>
    </source>
</evidence>
<dbReference type="PROSITE" id="PS00028">
    <property type="entry name" value="ZINC_FINGER_C2H2_1"/>
    <property type="match status" value="1"/>
</dbReference>
<name>A0A9P7AEA7_9AGAM</name>
<evidence type="ECO:0000256" key="1">
    <source>
        <dbReference type="PROSITE-ProRule" id="PRU00042"/>
    </source>
</evidence>
<dbReference type="InterPro" id="IPR013087">
    <property type="entry name" value="Znf_C2H2_type"/>
</dbReference>
<keyword evidence="1" id="KW-0479">Metal-binding</keyword>
<accession>A0A9P7AEA7</accession>
<gene>
    <name evidence="3" type="ORF">HD556DRAFT_1408405</name>
</gene>
<evidence type="ECO:0000313" key="4">
    <source>
        <dbReference type="Proteomes" id="UP000719766"/>
    </source>
</evidence>
<feature type="domain" description="C2H2-type" evidence="2">
    <location>
        <begin position="378"/>
        <end position="405"/>
    </location>
</feature>
<keyword evidence="1" id="KW-0863">Zinc-finger</keyword>
<dbReference type="OrthoDB" id="8922241at2759"/>
<dbReference type="SMART" id="SM00355">
    <property type="entry name" value="ZnF_C2H2"/>
    <property type="match status" value="1"/>
</dbReference>
<keyword evidence="1" id="KW-0862">Zinc</keyword>
<comment type="caution">
    <text evidence="3">The sequence shown here is derived from an EMBL/GenBank/DDBJ whole genome shotgun (WGS) entry which is preliminary data.</text>
</comment>
<dbReference type="AlphaFoldDB" id="A0A9P7AEA7"/>